<dbReference type="EMBL" id="JBBPEH010000002">
    <property type="protein sequence ID" value="KAK7542582.1"/>
    <property type="molecule type" value="Genomic_DNA"/>
</dbReference>
<gene>
    <name evidence="2" type="ORF">J3D65DRAFT_600317</name>
</gene>
<dbReference type="Proteomes" id="UP001360953">
    <property type="component" value="Unassembled WGS sequence"/>
</dbReference>
<feature type="region of interest" description="Disordered" evidence="1">
    <location>
        <begin position="42"/>
        <end position="94"/>
    </location>
</feature>
<feature type="compositionally biased region" description="Basic and acidic residues" evidence="1">
    <location>
        <begin position="60"/>
        <end position="71"/>
    </location>
</feature>
<organism evidence="2 3">
    <name type="scientific">Phyllosticta citribraziliensis</name>
    <dbReference type="NCBI Taxonomy" id="989973"/>
    <lineage>
        <taxon>Eukaryota</taxon>
        <taxon>Fungi</taxon>
        <taxon>Dikarya</taxon>
        <taxon>Ascomycota</taxon>
        <taxon>Pezizomycotina</taxon>
        <taxon>Dothideomycetes</taxon>
        <taxon>Dothideomycetes incertae sedis</taxon>
        <taxon>Botryosphaeriales</taxon>
        <taxon>Phyllostictaceae</taxon>
        <taxon>Phyllosticta</taxon>
    </lineage>
</organism>
<proteinExistence type="predicted"/>
<evidence type="ECO:0000313" key="3">
    <source>
        <dbReference type="Proteomes" id="UP001360953"/>
    </source>
</evidence>
<sequence length="135" mass="14316">MSFLRSKAFWTVSATVGAIATIPAYNGVFHTPATKQVAEAFSAGGGTHTHTPAVATPRGKRNETHQHREGEGGLGSKHFHENFAAQRPDPPNPIAKKFNEAFLGMSTPSADGVLLRVVPLSISIDRVATGNEKGK</sequence>
<protein>
    <submittedName>
        <fullName evidence="2">Uncharacterized protein</fullName>
    </submittedName>
</protein>
<evidence type="ECO:0000256" key="1">
    <source>
        <dbReference type="SAM" id="MobiDB-lite"/>
    </source>
</evidence>
<dbReference type="GeneID" id="92030868"/>
<accession>A0ABR1M6L3</accession>
<reference evidence="2 3" key="1">
    <citation type="submission" date="2024-04" db="EMBL/GenBank/DDBJ databases">
        <title>Phyllosticta paracitricarpa is synonymous to the EU quarantine fungus P. citricarpa based on phylogenomic analyses.</title>
        <authorList>
            <consortium name="Lawrence Berkeley National Laboratory"/>
            <person name="Van ingen-buijs V.A."/>
            <person name="Van westerhoven A.C."/>
            <person name="Haridas S."/>
            <person name="Skiadas P."/>
            <person name="Martin F."/>
            <person name="Groenewald J.Z."/>
            <person name="Crous P.W."/>
            <person name="Seidl M.F."/>
        </authorList>
    </citation>
    <scope>NUCLEOTIDE SEQUENCE [LARGE SCALE GENOMIC DNA]</scope>
    <source>
        <strain evidence="2 3">CPC 17464</strain>
    </source>
</reference>
<name>A0ABR1M6L3_9PEZI</name>
<evidence type="ECO:0000313" key="2">
    <source>
        <dbReference type="EMBL" id="KAK7542582.1"/>
    </source>
</evidence>
<comment type="caution">
    <text evidence="2">The sequence shown here is derived from an EMBL/GenBank/DDBJ whole genome shotgun (WGS) entry which is preliminary data.</text>
</comment>
<dbReference type="RefSeq" id="XP_066658875.1">
    <property type="nucleotide sequence ID" value="XM_066797962.1"/>
</dbReference>
<keyword evidence="3" id="KW-1185">Reference proteome</keyword>